<evidence type="ECO:0000313" key="2">
    <source>
        <dbReference type="EMBL" id="PZO17346.1"/>
    </source>
</evidence>
<proteinExistence type="predicted"/>
<keyword evidence="1" id="KW-0732">Signal</keyword>
<dbReference type="InterPro" id="IPR028082">
    <property type="entry name" value="Peripla_BP_I"/>
</dbReference>
<dbReference type="SUPFAM" id="SSF53822">
    <property type="entry name" value="Periplasmic binding protein-like I"/>
    <property type="match status" value="1"/>
</dbReference>
<dbReference type="Pfam" id="PF04392">
    <property type="entry name" value="ABC_sub_bind"/>
    <property type="match status" value="1"/>
</dbReference>
<dbReference type="Gene3D" id="3.40.50.2300">
    <property type="match status" value="2"/>
</dbReference>
<evidence type="ECO:0000256" key="1">
    <source>
        <dbReference type="SAM" id="SignalP"/>
    </source>
</evidence>
<sequence>MFYLSRAKFLSFALWGLAGTISAGLVSCGGGETGGSSADMPFVAVSQFVEHPSLDAVQKGIKEGLEEAGYKDGESLRWELLSAQANPATAAQIAQKYAAARPDVIVAIATPSAQSAVSKAGNIPVIFSAVTDPLAAKLVESVEKPGGSVSGVSDLSPVKQHLALIKEILPEAETLGVIYSAGEDNSVSLVNLVKENASEAGFNEVREATVASSSEVATAARSLVGSVDAIYVPTDNTVVSALESVVQVGKENSLPVFSGDTDSVERGVIASIGFNYYDIGIQTGEMVVKILKGARPGDLPVEFANVLRLYINPSAAESMGVTLPESVIERADETVQ</sequence>
<reference evidence="2 3" key="2">
    <citation type="submission" date="2018-06" db="EMBL/GenBank/DDBJ databases">
        <title>Metagenomic assembly of (sub)arctic Cyanobacteria and their associated microbiome from non-axenic cultures.</title>
        <authorList>
            <person name="Baurain D."/>
        </authorList>
    </citation>
    <scope>NUCLEOTIDE SEQUENCE [LARGE SCALE GENOMIC DNA]</scope>
    <source>
        <strain evidence="2">ULC129bin1</strain>
    </source>
</reference>
<dbReference type="PROSITE" id="PS51257">
    <property type="entry name" value="PROKAR_LIPOPROTEIN"/>
    <property type="match status" value="1"/>
</dbReference>
<dbReference type="CDD" id="cd06325">
    <property type="entry name" value="PBP1_ABC_unchar_transporter"/>
    <property type="match status" value="1"/>
</dbReference>
<dbReference type="PANTHER" id="PTHR35271:SF1">
    <property type="entry name" value="ABC TRANSPORTER, SUBSTRATE-BINDING LIPOPROTEIN"/>
    <property type="match status" value="1"/>
</dbReference>
<name>A0A2W4U7X7_9CYAN</name>
<reference evidence="3" key="1">
    <citation type="submission" date="2018-04" db="EMBL/GenBank/DDBJ databases">
        <authorList>
            <person name="Cornet L."/>
        </authorList>
    </citation>
    <scope>NUCLEOTIDE SEQUENCE [LARGE SCALE GENOMIC DNA]</scope>
</reference>
<evidence type="ECO:0000313" key="3">
    <source>
        <dbReference type="Proteomes" id="UP000249354"/>
    </source>
</evidence>
<feature type="signal peptide" evidence="1">
    <location>
        <begin position="1"/>
        <end position="23"/>
    </location>
</feature>
<dbReference type="Proteomes" id="UP000249354">
    <property type="component" value="Unassembled WGS sequence"/>
</dbReference>
<accession>A0A2W4U7X7</accession>
<protein>
    <submittedName>
        <fullName evidence="2">ABC transporter permease</fullName>
    </submittedName>
</protein>
<comment type="caution">
    <text evidence="2">The sequence shown here is derived from an EMBL/GenBank/DDBJ whole genome shotgun (WGS) entry which is preliminary data.</text>
</comment>
<dbReference type="PANTHER" id="PTHR35271">
    <property type="entry name" value="ABC TRANSPORTER, SUBSTRATE-BINDING LIPOPROTEIN-RELATED"/>
    <property type="match status" value="1"/>
</dbReference>
<dbReference type="AlphaFoldDB" id="A0A2W4U7X7"/>
<organism evidence="2 3">
    <name type="scientific">Leptolyngbya foveolarum</name>
    <dbReference type="NCBI Taxonomy" id="47253"/>
    <lineage>
        <taxon>Bacteria</taxon>
        <taxon>Bacillati</taxon>
        <taxon>Cyanobacteriota</taxon>
        <taxon>Cyanophyceae</taxon>
        <taxon>Leptolyngbyales</taxon>
        <taxon>Leptolyngbyaceae</taxon>
        <taxon>Leptolyngbya group</taxon>
        <taxon>Leptolyngbya</taxon>
    </lineage>
</organism>
<gene>
    <name evidence="2" type="ORF">DCF25_11160</name>
</gene>
<dbReference type="InterPro" id="IPR007487">
    <property type="entry name" value="ABC_transpt-TYRBP-like"/>
</dbReference>
<dbReference type="EMBL" id="QBMC01000068">
    <property type="protein sequence ID" value="PZO17346.1"/>
    <property type="molecule type" value="Genomic_DNA"/>
</dbReference>
<feature type="chain" id="PRO_5016092688" evidence="1">
    <location>
        <begin position="24"/>
        <end position="336"/>
    </location>
</feature>